<dbReference type="WBParaSite" id="HNAJ_0000427901-mRNA-1">
    <property type="protein sequence ID" value="HNAJ_0000427901-mRNA-1"/>
    <property type="gene ID" value="HNAJ_0000427901"/>
</dbReference>
<comment type="similarity">
    <text evidence="2 7">Belongs to the tetraspanin (TM4SF) family.</text>
</comment>
<evidence type="ECO:0000313" key="8">
    <source>
        <dbReference type="EMBL" id="VDO00137.1"/>
    </source>
</evidence>
<dbReference type="InterPro" id="IPR018499">
    <property type="entry name" value="Tetraspanin/Peripherin"/>
</dbReference>
<keyword evidence="3 7" id="KW-0812">Transmembrane</keyword>
<dbReference type="AlphaFoldDB" id="A0A0R3TB40"/>
<dbReference type="PIRSF" id="PIRSF002419">
    <property type="entry name" value="Tetraspanin"/>
    <property type="match status" value="1"/>
</dbReference>
<organism evidence="10">
    <name type="scientific">Rodentolepis nana</name>
    <name type="common">Dwarf tapeworm</name>
    <name type="synonym">Hymenolepis nana</name>
    <dbReference type="NCBI Taxonomy" id="102285"/>
    <lineage>
        <taxon>Eukaryota</taxon>
        <taxon>Metazoa</taxon>
        <taxon>Spiralia</taxon>
        <taxon>Lophotrochozoa</taxon>
        <taxon>Platyhelminthes</taxon>
        <taxon>Cestoda</taxon>
        <taxon>Eucestoda</taxon>
        <taxon>Cyclophyllidea</taxon>
        <taxon>Hymenolepididae</taxon>
        <taxon>Rodentolepis</taxon>
    </lineage>
</organism>
<feature type="disulfide bond" evidence="6">
    <location>
        <begin position="124"/>
        <end position="144"/>
    </location>
</feature>
<evidence type="ECO:0000256" key="7">
    <source>
        <dbReference type="RuleBase" id="RU361218"/>
    </source>
</evidence>
<evidence type="ECO:0000313" key="9">
    <source>
        <dbReference type="Proteomes" id="UP000278807"/>
    </source>
</evidence>
<feature type="transmembrane region" description="Helical" evidence="7">
    <location>
        <begin position="29"/>
        <end position="51"/>
    </location>
</feature>
<sequence length="206" mass="22971">CVSLCLIGIGIYLISSFQYHDFTKNHDYIIIPIVLLCSGFVIVLVCVLGVYGSKTDNLCMIKMYAAFTCILLMTELCVAIAAAILRANLEKYAETSVNDLLSDYENDQNATTKLNQIQKQYECCGANSVVDYHAKNKTTPPSCCSTLPCADKDIYPKGCVFVLKEYFDHKMLMMSISSFVACVGNAFGFAFSLLFISELRRYTQIK</sequence>
<protein>
    <recommendedName>
        <fullName evidence="7">Tetraspanin</fullName>
    </recommendedName>
</protein>
<evidence type="ECO:0000313" key="10">
    <source>
        <dbReference type="WBParaSite" id="HNAJ_0000427901-mRNA-1"/>
    </source>
</evidence>
<comment type="caution">
    <text evidence="7">Lacks conserved residue(s) required for the propagation of feature annotation.</text>
</comment>
<dbReference type="Proteomes" id="UP000278807">
    <property type="component" value="Unassembled WGS sequence"/>
</dbReference>
<dbReference type="SUPFAM" id="SSF48652">
    <property type="entry name" value="Tetraspanin"/>
    <property type="match status" value="1"/>
</dbReference>
<dbReference type="STRING" id="102285.A0A0R3TB40"/>
<evidence type="ECO:0000256" key="5">
    <source>
        <dbReference type="ARBA" id="ARBA00023136"/>
    </source>
</evidence>
<keyword evidence="4 7" id="KW-1133">Transmembrane helix</keyword>
<dbReference type="PANTHER" id="PTHR19282:SF477">
    <property type="entry name" value="TETRASPANIN"/>
    <property type="match status" value="1"/>
</dbReference>
<dbReference type="InterPro" id="IPR000301">
    <property type="entry name" value="Tetraspanin_animals"/>
</dbReference>
<dbReference type="Gene3D" id="1.10.1450.10">
    <property type="entry name" value="Tetraspanin"/>
    <property type="match status" value="1"/>
</dbReference>
<proteinExistence type="inferred from homology"/>
<reference evidence="10" key="1">
    <citation type="submission" date="2017-02" db="UniProtKB">
        <authorList>
            <consortium name="WormBaseParasite"/>
        </authorList>
    </citation>
    <scope>IDENTIFICATION</scope>
</reference>
<evidence type="ECO:0000256" key="2">
    <source>
        <dbReference type="ARBA" id="ARBA00006840"/>
    </source>
</evidence>
<dbReference type="PRINTS" id="PR00259">
    <property type="entry name" value="TMFOUR"/>
</dbReference>
<comment type="subcellular location">
    <subcellularLocation>
        <location evidence="1 7">Membrane</location>
        <topology evidence="1 7">Multi-pass membrane protein</topology>
    </subcellularLocation>
</comment>
<dbReference type="GO" id="GO:0005886">
    <property type="term" value="C:plasma membrane"/>
    <property type="evidence" value="ECO:0007669"/>
    <property type="project" value="TreeGrafter"/>
</dbReference>
<dbReference type="PANTHER" id="PTHR19282">
    <property type="entry name" value="TETRASPANIN"/>
    <property type="match status" value="1"/>
</dbReference>
<keyword evidence="5 7" id="KW-0472">Membrane</keyword>
<evidence type="ECO:0000256" key="4">
    <source>
        <dbReference type="ARBA" id="ARBA00022989"/>
    </source>
</evidence>
<accession>A0A0R3TB40</accession>
<evidence type="ECO:0000256" key="3">
    <source>
        <dbReference type="ARBA" id="ARBA00022692"/>
    </source>
</evidence>
<dbReference type="Pfam" id="PF00335">
    <property type="entry name" value="Tetraspanin"/>
    <property type="match status" value="1"/>
</dbReference>
<feature type="transmembrane region" description="Helical" evidence="7">
    <location>
        <begin position="63"/>
        <end position="85"/>
    </location>
</feature>
<gene>
    <name evidence="8" type="ORF">HNAJ_LOCUS4277</name>
</gene>
<dbReference type="CDD" id="cd03127">
    <property type="entry name" value="tetraspanin_LEL"/>
    <property type="match status" value="1"/>
</dbReference>
<reference evidence="8 9" key="2">
    <citation type="submission" date="2018-11" db="EMBL/GenBank/DDBJ databases">
        <authorList>
            <consortium name="Pathogen Informatics"/>
        </authorList>
    </citation>
    <scope>NUCLEOTIDE SEQUENCE [LARGE SCALE GENOMIC DNA]</scope>
</reference>
<dbReference type="InterPro" id="IPR008952">
    <property type="entry name" value="Tetraspanin_EC2_sf"/>
</dbReference>
<keyword evidence="6" id="KW-1015">Disulfide bond</keyword>
<feature type="transmembrane region" description="Helical" evidence="7">
    <location>
        <begin position="171"/>
        <end position="196"/>
    </location>
</feature>
<evidence type="ECO:0000256" key="6">
    <source>
        <dbReference type="PIRSR" id="PIRSR002419-1"/>
    </source>
</evidence>
<keyword evidence="9" id="KW-1185">Reference proteome</keyword>
<evidence type="ECO:0000256" key="1">
    <source>
        <dbReference type="ARBA" id="ARBA00004141"/>
    </source>
</evidence>
<dbReference type="EMBL" id="UZAE01002906">
    <property type="protein sequence ID" value="VDO00137.1"/>
    <property type="molecule type" value="Genomic_DNA"/>
</dbReference>
<name>A0A0R3TB40_RODNA</name>
<dbReference type="OrthoDB" id="9993879at2759"/>
<feature type="disulfide bond" evidence="6">
    <location>
        <begin position="123"/>
        <end position="159"/>
    </location>
</feature>